<dbReference type="Proteomes" id="UP000275408">
    <property type="component" value="Unassembled WGS sequence"/>
</dbReference>
<dbReference type="AlphaFoldDB" id="A0A3M6TM67"/>
<comment type="caution">
    <text evidence="1">The sequence shown here is derived from an EMBL/GenBank/DDBJ whole genome shotgun (WGS) entry which is preliminary data.</text>
</comment>
<protein>
    <submittedName>
        <fullName evidence="1">Uncharacterized protein</fullName>
    </submittedName>
</protein>
<accession>A0A3M6TM67</accession>
<gene>
    <name evidence="1" type="ORF">pdam_00010864</name>
</gene>
<proteinExistence type="predicted"/>
<reference evidence="1 2" key="1">
    <citation type="journal article" date="2018" name="Sci. Rep.">
        <title>Comparative analysis of the Pocillopora damicornis genome highlights role of immune system in coral evolution.</title>
        <authorList>
            <person name="Cunning R."/>
            <person name="Bay R.A."/>
            <person name="Gillette P."/>
            <person name="Baker A.C."/>
            <person name="Traylor-Knowles N."/>
        </authorList>
    </citation>
    <scope>NUCLEOTIDE SEQUENCE [LARGE SCALE GENOMIC DNA]</scope>
    <source>
        <strain evidence="1">RSMAS</strain>
        <tissue evidence="1">Whole animal</tissue>
    </source>
</reference>
<evidence type="ECO:0000313" key="1">
    <source>
        <dbReference type="EMBL" id="RMX42452.1"/>
    </source>
</evidence>
<feature type="non-terminal residue" evidence="1">
    <location>
        <position position="1"/>
    </location>
</feature>
<organism evidence="1 2">
    <name type="scientific">Pocillopora damicornis</name>
    <name type="common">Cauliflower coral</name>
    <name type="synonym">Millepora damicornis</name>
    <dbReference type="NCBI Taxonomy" id="46731"/>
    <lineage>
        <taxon>Eukaryota</taxon>
        <taxon>Metazoa</taxon>
        <taxon>Cnidaria</taxon>
        <taxon>Anthozoa</taxon>
        <taxon>Hexacorallia</taxon>
        <taxon>Scleractinia</taxon>
        <taxon>Astrocoeniina</taxon>
        <taxon>Pocilloporidae</taxon>
        <taxon>Pocillopora</taxon>
    </lineage>
</organism>
<sequence length="76" mass="8476">LRMTAKCASMECYQLMDLSWISYYRAPSVKHKLISVLKEVGLLNQHQGDIIGVSVSTFCKIVATWVCLLAKLLDGS</sequence>
<keyword evidence="2" id="KW-1185">Reference proteome</keyword>
<evidence type="ECO:0000313" key="2">
    <source>
        <dbReference type="Proteomes" id="UP000275408"/>
    </source>
</evidence>
<dbReference type="EMBL" id="RCHS01003365">
    <property type="protein sequence ID" value="RMX42452.1"/>
    <property type="molecule type" value="Genomic_DNA"/>
</dbReference>
<name>A0A3M6TM67_POCDA</name>